<dbReference type="SUPFAM" id="SSF55729">
    <property type="entry name" value="Acyl-CoA N-acyltransferases (Nat)"/>
    <property type="match status" value="1"/>
</dbReference>
<gene>
    <name evidence="1" type="ORF">J2S04_001042</name>
</gene>
<keyword evidence="2" id="KW-1185">Reference proteome</keyword>
<dbReference type="InterPro" id="IPR016181">
    <property type="entry name" value="Acyl_CoA_acyltransferase"/>
</dbReference>
<evidence type="ECO:0008006" key="3">
    <source>
        <dbReference type="Google" id="ProtNLM"/>
    </source>
</evidence>
<comment type="caution">
    <text evidence="1">The sequence shown here is derived from an EMBL/GenBank/DDBJ whole genome shotgun (WGS) entry which is preliminary data.</text>
</comment>
<protein>
    <recommendedName>
        <fullName evidence="3">N-acetyltransferase domain-containing protein</fullName>
    </recommendedName>
</protein>
<name>A0ABT9LV21_9BACL</name>
<evidence type="ECO:0000313" key="1">
    <source>
        <dbReference type="EMBL" id="MDP9728110.1"/>
    </source>
</evidence>
<reference evidence="1 2" key="1">
    <citation type="submission" date="2023-07" db="EMBL/GenBank/DDBJ databases">
        <title>Genomic Encyclopedia of Type Strains, Phase IV (KMG-IV): sequencing the most valuable type-strain genomes for metagenomic binning, comparative biology and taxonomic classification.</title>
        <authorList>
            <person name="Goeker M."/>
        </authorList>
    </citation>
    <scope>NUCLEOTIDE SEQUENCE [LARGE SCALE GENOMIC DNA]</scope>
    <source>
        <strain evidence="1 2">DSM 25924</strain>
    </source>
</reference>
<dbReference type="EMBL" id="JAURUO010000005">
    <property type="protein sequence ID" value="MDP9728110.1"/>
    <property type="molecule type" value="Genomic_DNA"/>
</dbReference>
<dbReference type="Proteomes" id="UP001229209">
    <property type="component" value="Unassembled WGS sequence"/>
</dbReference>
<sequence>MNLFQTQSDDDLSAEWLNHSPSLRKLMKSIEYWDTRERFMAENALASLWAAKHVSPIQTDLVILKNGQLFGLMTGHLWPSQKLYFIEYIAVAGKSTSEQHFYRMRLVREAIDCSQEHGFHGWVGCSPDRSDIRIWKDLGFFDHGDLIYRRMGYFLQ</sequence>
<organism evidence="1 2">
    <name type="scientific">Alicyclobacillus tolerans</name>
    <dbReference type="NCBI Taxonomy" id="90970"/>
    <lineage>
        <taxon>Bacteria</taxon>
        <taxon>Bacillati</taxon>
        <taxon>Bacillota</taxon>
        <taxon>Bacilli</taxon>
        <taxon>Bacillales</taxon>
        <taxon>Alicyclobacillaceae</taxon>
        <taxon>Alicyclobacillus</taxon>
    </lineage>
</organism>
<dbReference type="RefSeq" id="WP_306953711.1">
    <property type="nucleotide sequence ID" value="NZ_JAURUO010000005.1"/>
</dbReference>
<proteinExistence type="predicted"/>
<accession>A0ABT9LV21</accession>
<evidence type="ECO:0000313" key="2">
    <source>
        <dbReference type="Proteomes" id="UP001229209"/>
    </source>
</evidence>